<reference evidence="1 2" key="1">
    <citation type="journal article" date="2005" name="Nature">
        <title>The map-based sequence of the rice genome.</title>
        <authorList>
            <consortium name="International rice genome sequencing project (IRGSP)"/>
            <person name="Matsumoto T."/>
            <person name="Wu J."/>
            <person name="Kanamori H."/>
            <person name="Katayose Y."/>
            <person name="Fujisawa M."/>
            <person name="Namiki N."/>
            <person name="Mizuno H."/>
            <person name="Yamamoto K."/>
            <person name="Antonio B.A."/>
            <person name="Baba T."/>
            <person name="Sakata K."/>
            <person name="Nagamura Y."/>
            <person name="Aoki H."/>
            <person name="Arikawa K."/>
            <person name="Arita K."/>
            <person name="Bito T."/>
            <person name="Chiden Y."/>
            <person name="Fujitsuka N."/>
            <person name="Fukunaka R."/>
            <person name="Hamada M."/>
            <person name="Harada C."/>
            <person name="Hayashi A."/>
            <person name="Hijishita S."/>
            <person name="Honda M."/>
            <person name="Hosokawa S."/>
            <person name="Ichikawa Y."/>
            <person name="Idonuma A."/>
            <person name="Iijima M."/>
            <person name="Ikeda M."/>
            <person name="Ikeno M."/>
            <person name="Ito K."/>
            <person name="Ito S."/>
            <person name="Ito T."/>
            <person name="Ito Y."/>
            <person name="Ito Y."/>
            <person name="Iwabuchi A."/>
            <person name="Kamiya K."/>
            <person name="Karasawa W."/>
            <person name="Kurita K."/>
            <person name="Katagiri S."/>
            <person name="Kikuta A."/>
            <person name="Kobayashi H."/>
            <person name="Kobayashi N."/>
            <person name="Machita K."/>
            <person name="Maehara T."/>
            <person name="Masukawa M."/>
            <person name="Mizubayashi T."/>
            <person name="Mukai Y."/>
            <person name="Nagasaki H."/>
            <person name="Nagata Y."/>
            <person name="Naito S."/>
            <person name="Nakashima M."/>
            <person name="Nakama Y."/>
            <person name="Nakamichi Y."/>
            <person name="Nakamura M."/>
            <person name="Meguro A."/>
            <person name="Negishi M."/>
            <person name="Ohta I."/>
            <person name="Ohta T."/>
            <person name="Okamoto M."/>
            <person name="Ono N."/>
            <person name="Saji S."/>
            <person name="Sakaguchi M."/>
            <person name="Sakai K."/>
            <person name="Shibata M."/>
            <person name="Shimokawa T."/>
            <person name="Song J."/>
            <person name="Takazaki Y."/>
            <person name="Terasawa K."/>
            <person name="Tsugane M."/>
            <person name="Tsuji K."/>
            <person name="Ueda S."/>
            <person name="Waki K."/>
            <person name="Yamagata H."/>
            <person name="Yamamoto M."/>
            <person name="Yamamoto S."/>
            <person name="Yamane H."/>
            <person name="Yoshiki S."/>
            <person name="Yoshihara R."/>
            <person name="Yukawa K."/>
            <person name="Zhong H."/>
            <person name="Yano M."/>
            <person name="Yuan Q."/>
            <person name="Ouyang S."/>
            <person name="Liu J."/>
            <person name="Jones K.M."/>
            <person name="Gansberger K."/>
            <person name="Moffat K."/>
            <person name="Hill J."/>
            <person name="Bera J."/>
            <person name="Fadrosh D."/>
            <person name="Jin S."/>
            <person name="Johri S."/>
            <person name="Kim M."/>
            <person name="Overton L."/>
            <person name="Reardon M."/>
            <person name="Tsitrin T."/>
            <person name="Vuong H."/>
            <person name="Weaver B."/>
            <person name="Ciecko A."/>
            <person name="Tallon L."/>
            <person name="Jackson J."/>
            <person name="Pai G."/>
            <person name="Aken S.V."/>
            <person name="Utterback T."/>
            <person name="Reidmuller S."/>
            <person name="Feldblyum T."/>
            <person name="Hsiao J."/>
            <person name="Zismann V."/>
            <person name="Iobst S."/>
            <person name="de Vazeille A.R."/>
            <person name="Buell C.R."/>
            <person name="Ying K."/>
            <person name="Li Y."/>
            <person name="Lu T."/>
            <person name="Huang Y."/>
            <person name="Zhao Q."/>
            <person name="Feng Q."/>
            <person name="Zhang L."/>
            <person name="Zhu J."/>
            <person name="Weng Q."/>
            <person name="Mu J."/>
            <person name="Lu Y."/>
            <person name="Fan D."/>
            <person name="Liu Y."/>
            <person name="Guan J."/>
            <person name="Zhang Y."/>
            <person name="Yu S."/>
            <person name="Liu X."/>
            <person name="Zhang Y."/>
            <person name="Hong G."/>
            <person name="Han B."/>
            <person name="Choisne N."/>
            <person name="Demange N."/>
            <person name="Orjeda G."/>
            <person name="Samain S."/>
            <person name="Cattolico L."/>
            <person name="Pelletier E."/>
            <person name="Couloux A."/>
            <person name="Segurens B."/>
            <person name="Wincker P."/>
            <person name="D'Hont A."/>
            <person name="Scarpelli C."/>
            <person name="Weissenbach J."/>
            <person name="Salanoubat M."/>
            <person name="Quetier F."/>
            <person name="Yu Y."/>
            <person name="Kim H.R."/>
            <person name="Rambo T."/>
            <person name="Currie J."/>
            <person name="Collura K."/>
            <person name="Luo M."/>
            <person name="Yang T."/>
            <person name="Ammiraju J.S.S."/>
            <person name="Engler F."/>
            <person name="Soderlund C."/>
            <person name="Wing R.A."/>
            <person name="Palmer L.E."/>
            <person name="de la Bastide M."/>
            <person name="Spiegel L."/>
            <person name="Nascimento L."/>
            <person name="Zutavern T."/>
            <person name="O'Shaughnessy A."/>
            <person name="Dike S."/>
            <person name="Dedhia N."/>
            <person name="Preston R."/>
            <person name="Balija V."/>
            <person name="McCombie W.R."/>
            <person name="Chow T."/>
            <person name="Chen H."/>
            <person name="Chung M."/>
            <person name="Chen C."/>
            <person name="Shaw J."/>
            <person name="Wu H."/>
            <person name="Hsiao K."/>
            <person name="Chao Y."/>
            <person name="Chu M."/>
            <person name="Cheng C."/>
            <person name="Hour A."/>
            <person name="Lee P."/>
            <person name="Lin S."/>
            <person name="Lin Y."/>
            <person name="Liou J."/>
            <person name="Liu S."/>
            <person name="Hsing Y."/>
            <person name="Raghuvanshi S."/>
            <person name="Mohanty A."/>
            <person name="Bharti A.K."/>
            <person name="Gaur A."/>
            <person name="Gupta V."/>
            <person name="Kumar D."/>
            <person name="Ravi V."/>
            <person name="Vij S."/>
            <person name="Kapur A."/>
            <person name="Khurana P."/>
            <person name="Khurana P."/>
            <person name="Khurana J.P."/>
            <person name="Tyagi A.K."/>
            <person name="Gaikwad K."/>
            <person name="Singh A."/>
            <person name="Dalal V."/>
            <person name="Srivastava S."/>
            <person name="Dixit A."/>
            <person name="Pal A.K."/>
            <person name="Ghazi I.A."/>
            <person name="Yadav M."/>
            <person name="Pandit A."/>
            <person name="Bhargava A."/>
            <person name="Sureshbabu K."/>
            <person name="Batra K."/>
            <person name="Sharma T.R."/>
            <person name="Mohapatra T."/>
            <person name="Singh N.K."/>
            <person name="Messing J."/>
            <person name="Nelson A.B."/>
            <person name="Fuks G."/>
            <person name="Kavchok S."/>
            <person name="Keizer G."/>
            <person name="Linton E."/>
            <person name="Llaca V."/>
            <person name="Song R."/>
            <person name="Tanyolac B."/>
            <person name="Young S."/>
            <person name="Ho-Il K."/>
            <person name="Hahn J.H."/>
            <person name="Sangsakoo G."/>
            <person name="Vanavichit A."/>
            <person name="de Mattos Luiz.A.T."/>
            <person name="Zimmer P.D."/>
            <person name="Malone G."/>
            <person name="Dellagostin O."/>
            <person name="de Oliveira A.C."/>
            <person name="Bevan M."/>
            <person name="Bancroft I."/>
            <person name="Minx P."/>
            <person name="Cordum H."/>
            <person name="Wilson R."/>
            <person name="Cheng Z."/>
            <person name="Jin W."/>
            <person name="Jiang J."/>
            <person name="Leong S.A."/>
            <person name="Iwama H."/>
            <person name="Gojobori T."/>
            <person name="Itoh T."/>
            <person name="Niimura Y."/>
            <person name="Fujii Y."/>
            <person name="Habara T."/>
            <person name="Sakai H."/>
            <person name="Sato Y."/>
            <person name="Wilson G."/>
            <person name="Kumar K."/>
            <person name="McCouch S."/>
            <person name="Juretic N."/>
            <person name="Hoen D."/>
            <person name="Wright S."/>
            <person name="Bruskiewich R."/>
            <person name="Bureau T."/>
            <person name="Miyao A."/>
            <person name="Hirochika H."/>
            <person name="Nishikawa T."/>
            <person name="Kadowaki K."/>
            <person name="Sugiura M."/>
            <person name="Burr B."/>
            <person name="Sasaki T."/>
        </authorList>
    </citation>
    <scope>NUCLEOTIDE SEQUENCE [LARGE SCALE GENOMIC DNA]</scope>
    <source>
        <strain evidence="2">cv. Nipponbare</strain>
    </source>
</reference>
<reference evidence="2" key="2">
    <citation type="journal article" date="2008" name="Nucleic Acids Res.">
        <title>The rice annotation project database (RAP-DB): 2008 update.</title>
        <authorList>
            <consortium name="The rice annotation project (RAP)"/>
        </authorList>
    </citation>
    <scope>GENOME REANNOTATION</scope>
    <source>
        <strain evidence="2">cv. Nipponbare</strain>
    </source>
</reference>
<organism evidence="1 2">
    <name type="scientific">Oryza sativa subsp. japonica</name>
    <name type="common">Rice</name>
    <dbReference type="NCBI Taxonomy" id="39947"/>
    <lineage>
        <taxon>Eukaryota</taxon>
        <taxon>Viridiplantae</taxon>
        <taxon>Streptophyta</taxon>
        <taxon>Embryophyta</taxon>
        <taxon>Tracheophyta</taxon>
        <taxon>Spermatophyta</taxon>
        <taxon>Magnoliopsida</taxon>
        <taxon>Liliopsida</taxon>
        <taxon>Poales</taxon>
        <taxon>Poaceae</taxon>
        <taxon>BOP clade</taxon>
        <taxon>Oryzoideae</taxon>
        <taxon>Oryzeae</taxon>
        <taxon>Oryzinae</taxon>
        <taxon>Oryza</taxon>
        <taxon>Oryza sativa</taxon>
    </lineage>
</organism>
<accession>A0A0P0X9Z9</accession>
<dbReference type="AlphaFoldDB" id="A0A0P0X9Z9"/>
<proteinExistence type="predicted"/>
<dbReference type="Proteomes" id="UP000000763">
    <property type="component" value="Chromosome 7"/>
</dbReference>
<gene>
    <name evidence="1" type="ordered locus">Os07g0665100</name>
</gene>
<evidence type="ECO:0000313" key="2">
    <source>
        <dbReference type="Proteomes" id="UP000000763"/>
    </source>
</evidence>
<dbReference type="KEGG" id="dosa:Os07g0665100"/>
<name>A0A0P0X9Z9_ORYSJ</name>
<protein>
    <submittedName>
        <fullName evidence="1">Os07g0665100 protein</fullName>
    </submittedName>
</protein>
<evidence type="ECO:0000313" key="1">
    <source>
        <dbReference type="EMBL" id="BAF22477.1"/>
    </source>
</evidence>
<dbReference type="EMBL" id="AP008213">
    <property type="protein sequence ID" value="BAF22477.1"/>
    <property type="molecule type" value="Genomic_DNA"/>
</dbReference>
<sequence>MMPSAIGVGMACGEMAFTRTPSRASCLATARTMPTMAAFDMEYTGDATPPSTAAELAVQRMQPARRGAMTRAACLTHANIDRALTAMTRSYSSRSSAASEAGAGAPMTPALL</sequence>
<dbReference type="Gramene" id="Os07t0665100-01">
    <property type="protein sequence ID" value="Os07t0665100-01"/>
    <property type="gene ID" value="Os07g0665100"/>
</dbReference>